<dbReference type="PANTHER" id="PTHR11614">
    <property type="entry name" value="PHOSPHOLIPASE-RELATED"/>
    <property type="match status" value="1"/>
</dbReference>
<feature type="domain" description="Serine aminopeptidase S33" evidence="1">
    <location>
        <begin position="63"/>
        <end position="132"/>
    </location>
</feature>
<dbReference type="OrthoDB" id="2498029at2759"/>
<dbReference type="EMBL" id="JAEHOE010000032">
    <property type="protein sequence ID" value="KAG2494263.1"/>
    <property type="molecule type" value="Genomic_DNA"/>
</dbReference>
<dbReference type="AlphaFoldDB" id="A0A836C098"/>
<evidence type="ECO:0000259" key="1">
    <source>
        <dbReference type="Pfam" id="PF12146"/>
    </source>
</evidence>
<evidence type="ECO:0000313" key="2">
    <source>
        <dbReference type="EMBL" id="KAG2494263.1"/>
    </source>
</evidence>
<protein>
    <recommendedName>
        <fullName evidence="1">Serine aminopeptidase S33 domain-containing protein</fullName>
    </recommendedName>
</protein>
<dbReference type="Gene3D" id="3.40.50.1820">
    <property type="entry name" value="alpha/beta hydrolase"/>
    <property type="match status" value="1"/>
</dbReference>
<evidence type="ECO:0000313" key="3">
    <source>
        <dbReference type="Proteomes" id="UP000612055"/>
    </source>
</evidence>
<accession>A0A836C098</accession>
<dbReference type="Proteomes" id="UP000612055">
    <property type="component" value="Unassembled WGS sequence"/>
</dbReference>
<comment type="caution">
    <text evidence="2">The sequence shown here is derived from an EMBL/GenBank/DDBJ whole genome shotgun (WGS) entry which is preliminary data.</text>
</comment>
<feature type="domain" description="Serine aminopeptidase S33" evidence="1">
    <location>
        <begin position="183"/>
        <end position="367"/>
    </location>
</feature>
<sequence length="386" mass="40895">MLLAQGKEVALRRRATESGAAAGPSHAGRCGVRVEHGTFRCRRGYDLYTTTFTPPVRRSPCCLVFHHGLSDHSARHRQVLAYLCAEVGIPVYTYDAHGHGRSGPDTGYEARALVLKYEHLLDDLLDFTRQVVLVKEAAAGTGAGPAAAAVAAAAASVGDAGCGSGPASASASSTASAATSAPASKPRVFLLGYSMGGLVSSLAVAATTPPQDPHDPSQPGTSNLYAGLMLTSALTDALHSKRGPVVRAILRAYVWLLAWFVPEQPLFHRNALGEGIRDPAALAETAADPLWYRGKFKVGTIAALAAGCSRLQASTPLLTVPIFTQHATQDVACDLSTMQAHLARLSTKDLTFHVVEGGFHDLHHDPETPRLLPRMAEWLKARVEPY</sequence>
<dbReference type="InterPro" id="IPR022742">
    <property type="entry name" value="Hydrolase_4"/>
</dbReference>
<name>A0A836C098_9CHLO</name>
<dbReference type="InterPro" id="IPR029058">
    <property type="entry name" value="AB_hydrolase_fold"/>
</dbReference>
<keyword evidence="3" id="KW-1185">Reference proteome</keyword>
<dbReference type="Pfam" id="PF12146">
    <property type="entry name" value="Hydrolase_4"/>
    <property type="match status" value="2"/>
</dbReference>
<dbReference type="InterPro" id="IPR051044">
    <property type="entry name" value="MAG_DAG_Lipase"/>
</dbReference>
<organism evidence="2 3">
    <name type="scientific">Edaphochlamys debaryana</name>
    <dbReference type="NCBI Taxonomy" id="47281"/>
    <lineage>
        <taxon>Eukaryota</taxon>
        <taxon>Viridiplantae</taxon>
        <taxon>Chlorophyta</taxon>
        <taxon>core chlorophytes</taxon>
        <taxon>Chlorophyceae</taxon>
        <taxon>CS clade</taxon>
        <taxon>Chlamydomonadales</taxon>
        <taxon>Chlamydomonadales incertae sedis</taxon>
        <taxon>Edaphochlamys</taxon>
    </lineage>
</organism>
<proteinExistence type="predicted"/>
<gene>
    <name evidence="2" type="ORF">HYH03_007618</name>
</gene>
<dbReference type="SUPFAM" id="SSF53474">
    <property type="entry name" value="alpha/beta-Hydrolases"/>
    <property type="match status" value="1"/>
</dbReference>
<reference evidence="2" key="1">
    <citation type="journal article" date="2020" name="bioRxiv">
        <title>Comparative genomics of Chlamydomonas.</title>
        <authorList>
            <person name="Craig R.J."/>
            <person name="Hasan A.R."/>
            <person name="Ness R.W."/>
            <person name="Keightley P.D."/>
        </authorList>
    </citation>
    <scope>NUCLEOTIDE SEQUENCE</scope>
    <source>
        <strain evidence="2">CCAP 11/70</strain>
    </source>
</reference>